<evidence type="ECO:0000256" key="2">
    <source>
        <dbReference type="ARBA" id="ARBA00023204"/>
    </source>
</evidence>
<dbReference type="GO" id="GO:1990165">
    <property type="term" value="F:single-strand break-containing DNA binding"/>
    <property type="evidence" value="ECO:0007669"/>
    <property type="project" value="TreeGrafter"/>
</dbReference>
<evidence type="ECO:0000313" key="6">
    <source>
        <dbReference type="Proteomes" id="UP001209878"/>
    </source>
</evidence>
<accession>A0AAD9L4T1</accession>
<feature type="short sequence motif" description="Histidine triad motif" evidence="3">
    <location>
        <begin position="136"/>
        <end position="140"/>
    </location>
</feature>
<comment type="caution">
    <text evidence="5">The sequence shown here is derived from an EMBL/GenBank/DDBJ whole genome shotgun (WGS) entry which is preliminary data.</text>
</comment>
<reference evidence="5" key="1">
    <citation type="journal article" date="2023" name="Mol. Biol. Evol.">
        <title>Third-Generation Sequencing Reveals the Adaptive Role of the Epigenome in Three Deep-Sea Polychaetes.</title>
        <authorList>
            <person name="Perez M."/>
            <person name="Aroh O."/>
            <person name="Sun Y."/>
            <person name="Lan Y."/>
            <person name="Juniper S.K."/>
            <person name="Young C.R."/>
            <person name="Angers B."/>
            <person name="Qian P.Y."/>
        </authorList>
    </citation>
    <scope>NUCLEOTIDE SEQUENCE</scope>
    <source>
        <strain evidence="5">R07B-5</strain>
    </source>
</reference>
<evidence type="ECO:0000313" key="5">
    <source>
        <dbReference type="EMBL" id="KAK2182867.1"/>
    </source>
</evidence>
<dbReference type="GO" id="GO:0003697">
    <property type="term" value="F:single-stranded DNA binding"/>
    <property type="evidence" value="ECO:0007669"/>
    <property type="project" value="TreeGrafter"/>
</dbReference>
<dbReference type="Pfam" id="PF11969">
    <property type="entry name" value="DcpS_C"/>
    <property type="match status" value="1"/>
</dbReference>
<feature type="domain" description="HIT" evidence="4">
    <location>
        <begin position="48"/>
        <end position="151"/>
    </location>
</feature>
<sequence length="215" mass="24988">MWRRRDSAFGLSTFCKIYKIVGCNSEMATKRHLGNGDCHQAKKPAFWAAGLKAAIDDPKLHVFADDKIVIIKDKYPKAQFHYLVLPKESFPNLKSLTKEQIPLLRHMYKEGHNLVDKLSTKLTFRCGYHAIPSMSHVHLHVISQDFDSPCLKTKKHWNSFTTEYFIDSSEVIQMLEEEGKIQVDTSKYQDILKRDLRYVIMYTMICFSHCLSVEL</sequence>
<dbReference type="EMBL" id="JAODUO010000332">
    <property type="protein sequence ID" value="KAK2182867.1"/>
    <property type="molecule type" value="Genomic_DNA"/>
</dbReference>
<dbReference type="PROSITE" id="PS00892">
    <property type="entry name" value="HIT_1"/>
    <property type="match status" value="1"/>
</dbReference>
<dbReference type="GO" id="GO:0003725">
    <property type="term" value="F:double-stranded RNA binding"/>
    <property type="evidence" value="ECO:0007669"/>
    <property type="project" value="TreeGrafter"/>
</dbReference>
<dbReference type="AlphaFoldDB" id="A0AAD9L4T1"/>
<dbReference type="PANTHER" id="PTHR12486">
    <property type="entry name" value="APRATAXIN-RELATED"/>
    <property type="match status" value="1"/>
</dbReference>
<evidence type="ECO:0000256" key="1">
    <source>
        <dbReference type="ARBA" id="ARBA00022763"/>
    </source>
</evidence>
<gene>
    <name evidence="5" type="ORF">NP493_331g00000</name>
</gene>
<dbReference type="GO" id="GO:0030983">
    <property type="term" value="F:mismatched DNA binding"/>
    <property type="evidence" value="ECO:0007669"/>
    <property type="project" value="TreeGrafter"/>
</dbReference>
<dbReference type="InterPro" id="IPR011146">
    <property type="entry name" value="HIT-like"/>
</dbReference>
<dbReference type="PANTHER" id="PTHR12486:SF4">
    <property type="entry name" value="APRATAXIN"/>
    <property type="match status" value="1"/>
</dbReference>
<evidence type="ECO:0000256" key="3">
    <source>
        <dbReference type="PROSITE-ProRule" id="PRU00464"/>
    </source>
</evidence>
<keyword evidence="1" id="KW-0227">DNA damage</keyword>
<proteinExistence type="predicted"/>
<dbReference type="FunFam" id="3.30.428.10:FF:000004">
    <property type="entry name" value="aprataxin isoform X2"/>
    <property type="match status" value="1"/>
</dbReference>
<name>A0AAD9L4T1_RIDPI</name>
<keyword evidence="6" id="KW-1185">Reference proteome</keyword>
<dbReference type="GO" id="GO:0000012">
    <property type="term" value="P:single strand break repair"/>
    <property type="evidence" value="ECO:0007669"/>
    <property type="project" value="TreeGrafter"/>
</dbReference>
<dbReference type="Proteomes" id="UP001209878">
    <property type="component" value="Unassembled WGS sequence"/>
</dbReference>
<organism evidence="5 6">
    <name type="scientific">Ridgeia piscesae</name>
    <name type="common">Tubeworm</name>
    <dbReference type="NCBI Taxonomy" id="27915"/>
    <lineage>
        <taxon>Eukaryota</taxon>
        <taxon>Metazoa</taxon>
        <taxon>Spiralia</taxon>
        <taxon>Lophotrochozoa</taxon>
        <taxon>Annelida</taxon>
        <taxon>Polychaeta</taxon>
        <taxon>Sedentaria</taxon>
        <taxon>Canalipalpata</taxon>
        <taxon>Sabellida</taxon>
        <taxon>Siboglinidae</taxon>
        <taxon>Ridgeia</taxon>
    </lineage>
</organism>
<evidence type="ECO:0000259" key="4">
    <source>
        <dbReference type="PROSITE" id="PS51084"/>
    </source>
</evidence>
<protein>
    <recommendedName>
        <fullName evidence="4">HIT domain-containing protein</fullName>
    </recommendedName>
</protein>
<dbReference type="PROSITE" id="PS51084">
    <property type="entry name" value="HIT_2"/>
    <property type="match status" value="1"/>
</dbReference>
<keyword evidence="2" id="KW-0234">DNA repair</keyword>
<dbReference type="Gene3D" id="3.30.428.10">
    <property type="entry name" value="HIT-like"/>
    <property type="match status" value="1"/>
</dbReference>
<dbReference type="InterPro" id="IPR019808">
    <property type="entry name" value="Histidine_triad_CS"/>
</dbReference>
<dbReference type="InterPro" id="IPR036265">
    <property type="entry name" value="HIT-like_sf"/>
</dbReference>
<dbReference type="SUPFAM" id="SSF54197">
    <property type="entry name" value="HIT-like"/>
    <property type="match status" value="1"/>
</dbReference>
<dbReference type="GO" id="GO:0005634">
    <property type="term" value="C:nucleus"/>
    <property type="evidence" value="ECO:0007669"/>
    <property type="project" value="TreeGrafter"/>
</dbReference>
<dbReference type="GO" id="GO:0033699">
    <property type="term" value="F:DNA 5'-adenosine monophosphate hydrolase activity"/>
    <property type="evidence" value="ECO:0007669"/>
    <property type="project" value="TreeGrafter"/>
</dbReference>